<dbReference type="InterPro" id="IPR050364">
    <property type="entry name" value="Cytochrome_P450_fung"/>
</dbReference>
<evidence type="ECO:0000256" key="1">
    <source>
        <dbReference type="ARBA" id="ARBA00022723"/>
    </source>
</evidence>
<dbReference type="InterPro" id="IPR036396">
    <property type="entry name" value="Cyt_P450_sf"/>
</dbReference>
<comment type="caution">
    <text evidence="6">The sequence shown here is derived from an EMBL/GenBank/DDBJ whole genome shotgun (WGS) entry which is preliminary data.</text>
</comment>
<name>A0A8H7UTG1_9FUNG</name>
<gene>
    <name evidence="6" type="ORF">INT46_002397</name>
</gene>
<evidence type="ECO:0000256" key="5">
    <source>
        <dbReference type="RuleBase" id="RU000461"/>
    </source>
</evidence>
<proteinExistence type="inferred from homology"/>
<dbReference type="AlphaFoldDB" id="A0A8H7UTG1"/>
<comment type="cofactor">
    <cofactor evidence="4">
        <name>heme</name>
        <dbReference type="ChEBI" id="CHEBI:30413"/>
    </cofactor>
</comment>
<keyword evidence="3 4" id="KW-0408">Iron</keyword>
<evidence type="ECO:0000256" key="4">
    <source>
        <dbReference type="PIRSR" id="PIRSR602401-1"/>
    </source>
</evidence>
<keyword evidence="2 5" id="KW-0560">Oxidoreductase</keyword>
<dbReference type="GO" id="GO:0004497">
    <property type="term" value="F:monooxygenase activity"/>
    <property type="evidence" value="ECO:0007669"/>
    <property type="project" value="UniProtKB-KW"/>
</dbReference>
<dbReference type="OrthoDB" id="3934656at2759"/>
<dbReference type="Proteomes" id="UP000650833">
    <property type="component" value="Unassembled WGS sequence"/>
</dbReference>
<keyword evidence="5" id="KW-0503">Monooxygenase</keyword>
<dbReference type="PROSITE" id="PS00086">
    <property type="entry name" value="CYTOCHROME_P450"/>
    <property type="match status" value="1"/>
</dbReference>
<keyword evidence="1 4" id="KW-0479">Metal-binding</keyword>
<dbReference type="InterPro" id="IPR001128">
    <property type="entry name" value="Cyt_P450"/>
</dbReference>
<dbReference type="GO" id="GO:0016705">
    <property type="term" value="F:oxidoreductase activity, acting on paired donors, with incorporation or reduction of molecular oxygen"/>
    <property type="evidence" value="ECO:0007669"/>
    <property type="project" value="InterPro"/>
</dbReference>
<evidence type="ECO:0000256" key="2">
    <source>
        <dbReference type="ARBA" id="ARBA00023002"/>
    </source>
</evidence>
<evidence type="ECO:0000256" key="3">
    <source>
        <dbReference type="ARBA" id="ARBA00023004"/>
    </source>
</evidence>
<comment type="similarity">
    <text evidence="5">Belongs to the cytochrome P450 family.</text>
</comment>
<evidence type="ECO:0000313" key="6">
    <source>
        <dbReference type="EMBL" id="KAG2197991.1"/>
    </source>
</evidence>
<dbReference type="InterPro" id="IPR017972">
    <property type="entry name" value="Cyt_P450_CS"/>
</dbReference>
<dbReference type="InterPro" id="IPR002401">
    <property type="entry name" value="Cyt_P450_E_grp-I"/>
</dbReference>
<dbReference type="GO" id="GO:0005506">
    <property type="term" value="F:iron ion binding"/>
    <property type="evidence" value="ECO:0007669"/>
    <property type="project" value="InterPro"/>
</dbReference>
<dbReference type="EMBL" id="JAEPRC010000406">
    <property type="protein sequence ID" value="KAG2197991.1"/>
    <property type="molecule type" value="Genomic_DNA"/>
</dbReference>
<organism evidence="6 7">
    <name type="scientific">Mucor plumbeus</name>
    <dbReference type="NCBI Taxonomy" id="97098"/>
    <lineage>
        <taxon>Eukaryota</taxon>
        <taxon>Fungi</taxon>
        <taxon>Fungi incertae sedis</taxon>
        <taxon>Mucoromycota</taxon>
        <taxon>Mucoromycotina</taxon>
        <taxon>Mucoromycetes</taxon>
        <taxon>Mucorales</taxon>
        <taxon>Mucorineae</taxon>
        <taxon>Mucoraceae</taxon>
        <taxon>Mucor</taxon>
    </lineage>
</organism>
<dbReference type="PRINTS" id="PR00463">
    <property type="entry name" value="EP450I"/>
</dbReference>
<reference evidence="6" key="1">
    <citation type="submission" date="2020-12" db="EMBL/GenBank/DDBJ databases">
        <title>Metabolic potential, ecology and presence of endohyphal bacteria is reflected in genomic diversity of Mucoromycotina.</title>
        <authorList>
            <person name="Muszewska A."/>
            <person name="Okrasinska A."/>
            <person name="Steczkiewicz K."/>
            <person name="Drgas O."/>
            <person name="Orlowska M."/>
            <person name="Perlinska-Lenart U."/>
            <person name="Aleksandrzak-Piekarczyk T."/>
            <person name="Szatraj K."/>
            <person name="Zielenkiewicz U."/>
            <person name="Pilsyk S."/>
            <person name="Malc E."/>
            <person name="Mieczkowski P."/>
            <person name="Kruszewska J.S."/>
            <person name="Biernat P."/>
            <person name="Pawlowska J."/>
        </authorList>
    </citation>
    <scope>NUCLEOTIDE SEQUENCE</scope>
    <source>
        <strain evidence="6">CBS 226.32</strain>
    </source>
</reference>
<dbReference type="PANTHER" id="PTHR46300:SF11">
    <property type="entry name" value="OXIDOREDUCTASE, PUTATIVE-RELATED"/>
    <property type="match status" value="1"/>
</dbReference>
<dbReference type="Pfam" id="PF00067">
    <property type="entry name" value="p450"/>
    <property type="match status" value="1"/>
</dbReference>
<accession>A0A8H7UTG1</accession>
<feature type="binding site" description="axial binding residue" evidence="4">
    <location>
        <position position="467"/>
    </location>
    <ligand>
        <name>heme</name>
        <dbReference type="ChEBI" id="CHEBI:30413"/>
    </ligand>
    <ligandPart>
        <name>Fe</name>
        <dbReference type="ChEBI" id="CHEBI:18248"/>
    </ligandPart>
</feature>
<sequence>MESFSHLINTVSSVIPQQFGREDVRKVISISAAMAVLYSAYKLASNSSKKKTNQEQGLKKIPVPSGSYPIFGHLLSLGVNPGRTIANWHKELGSIIKIHMGVKEWILVDDPALAHKIFVTYGAVCSNRIHQTYSSHYYSIDGLGTVFAQPGKSWKEARAVVASALSPKLVDTEYMKLIEEEATKLVDRLIAYSEAENGVNPNKHLHLNSLNIVFTVGFGKRYTCIEDPQFSHLSECIERTMLLGSLENDLASFIPAYSIVDYFAGSETIMSNFIENERNPIYRELMKEGLKKESPNAVKSLEEFDITANEKLVIMSDLIAGGTDTVSITLNWNFALMCHFPLVQKRAADEIDLFVEKHGRFPTFIERTEVPFCVATYKECMRYRPTTPFGVPHSTNEDVVIDGYLIKKDTAIISSMDSMHRNPEVFPEPERFYPERYLTNLKTMQAAANGKVEERDHYNFGWGRRMCAAIYLAEVELFLSFIQTLGRCTIKPVVSFDGAVHMPDIDNPICGLTSNPAPYKVMFVPRKNSL</sequence>
<keyword evidence="4 5" id="KW-0349">Heme</keyword>
<dbReference type="SUPFAM" id="SSF48264">
    <property type="entry name" value="Cytochrome P450"/>
    <property type="match status" value="1"/>
</dbReference>
<evidence type="ECO:0000313" key="7">
    <source>
        <dbReference type="Proteomes" id="UP000650833"/>
    </source>
</evidence>
<keyword evidence="7" id="KW-1185">Reference proteome</keyword>
<dbReference type="Gene3D" id="1.10.630.10">
    <property type="entry name" value="Cytochrome P450"/>
    <property type="match status" value="1"/>
</dbReference>
<protein>
    <recommendedName>
        <fullName evidence="8">Cytochrome P450</fullName>
    </recommendedName>
</protein>
<dbReference type="PRINTS" id="PR00385">
    <property type="entry name" value="P450"/>
</dbReference>
<dbReference type="GO" id="GO:0020037">
    <property type="term" value="F:heme binding"/>
    <property type="evidence" value="ECO:0007669"/>
    <property type="project" value="InterPro"/>
</dbReference>
<evidence type="ECO:0008006" key="8">
    <source>
        <dbReference type="Google" id="ProtNLM"/>
    </source>
</evidence>
<dbReference type="PANTHER" id="PTHR46300">
    <property type="entry name" value="P450, PUTATIVE (EUROFUNG)-RELATED-RELATED"/>
    <property type="match status" value="1"/>
</dbReference>